<dbReference type="GeneID" id="93765069"/>
<evidence type="ECO:0000256" key="1">
    <source>
        <dbReference type="SAM" id="MobiDB-lite"/>
    </source>
</evidence>
<dbReference type="EMBL" id="CP108038">
    <property type="protein sequence ID" value="WUN89797.1"/>
    <property type="molecule type" value="Genomic_DNA"/>
</dbReference>
<evidence type="ECO:0008006" key="4">
    <source>
        <dbReference type="Google" id="ProtNLM"/>
    </source>
</evidence>
<evidence type="ECO:0000313" key="2">
    <source>
        <dbReference type="EMBL" id="WUN89797.1"/>
    </source>
</evidence>
<sequence>MTVKGEYAEALSEWSAVTEAEEAGAGAEDLDAWYARHREDHDPDLEKPVADLLNRH</sequence>
<name>A0ABZ1R519_9ACTN</name>
<evidence type="ECO:0000313" key="3">
    <source>
        <dbReference type="Proteomes" id="UP001432071"/>
    </source>
</evidence>
<feature type="region of interest" description="Disordered" evidence="1">
    <location>
        <begin position="1"/>
        <end position="25"/>
    </location>
</feature>
<reference evidence="2" key="1">
    <citation type="submission" date="2022-10" db="EMBL/GenBank/DDBJ databases">
        <title>The complete genomes of actinobacterial strains from the NBC collection.</title>
        <authorList>
            <person name="Joergensen T.S."/>
            <person name="Alvarez Arevalo M."/>
            <person name="Sterndorff E.B."/>
            <person name="Faurdal D."/>
            <person name="Vuksanovic O."/>
            <person name="Mourched A.-S."/>
            <person name="Charusanti P."/>
            <person name="Shaw S."/>
            <person name="Blin K."/>
            <person name="Weber T."/>
        </authorList>
    </citation>
    <scope>NUCLEOTIDE SEQUENCE</scope>
    <source>
        <strain evidence="2">NBC_00302</strain>
    </source>
</reference>
<protein>
    <recommendedName>
        <fullName evidence="4">CopG family transcriptional regulator</fullName>
    </recommendedName>
</protein>
<dbReference type="RefSeq" id="WP_328736519.1">
    <property type="nucleotide sequence ID" value="NZ_CP108038.1"/>
</dbReference>
<dbReference type="Proteomes" id="UP001432071">
    <property type="component" value="Chromosome"/>
</dbReference>
<accession>A0ABZ1R519</accession>
<gene>
    <name evidence="2" type="ORF">OHT53_28825</name>
</gene>
<keyword evidence="3" id="KW-1185">Reference proteome</keyword>
<organism evidence="2 3">
    <name type="scientific">Streptomyces bobili</name>
    <dbReference type="NCBI Taxonomy" id="67280"/>
    <lineage>
        <taxon>Bacteria</taxon>
        <taxon>Bacillati</taxon>
        <taxon>Actinomycetota</taxon>
        <taxon>Actinomycetes</taxon>
        <taxon>Kitasatosporales</taxon>
        <taxon>Streptomycetaceae</taxon>
        <taxon>Streptomyces</taxon>
    </lineage>
</organism>
<proteinExistence type="predicted"/>